<dbReference type="InterPro" id="IPR010323">
    <property type="entry name" value="DUF924"/>
</dbReference>
<dbReference type="Gene3D" id="1.25.40.10">
    <property type="entry name" value="Tetratricopeptide repeat domain"/>
    <property type="match status" value="1"/>
</dbReference>
<dbReference type="SUPFAM" id="SSF48452">
    <property type="entry name" value="TPR-like"/>
    <property type="match status" value="1"/>
</dbReference>
<protein>
    <submittedName>
        <fullName evidence="1">DUF924-domain-containing protein</fullName>
    </submittedName>
</protein>
<organism evidence="1 2">
    <name type="scientific">Aspergillus pseudoustus</name>
    <dbReference type="NCBI Taxonomy" id="1810923"/>
    <lineage>
        <taxon>Eukaryota</taxon>
        <taxon>Fungi</taxon>
        <taxon>Dikarya</taxon>
        <taxon>Ascomycota</taxon>
        <taxon>Pezizomycotina</taxon>
        <taxon>Eurotiomycetes</taxon>
        <taxon>Eurotiomycetidae</taxon>
        <taxon>Eurotiales</taxon>
        <taxon>Aspergillaceae</taxon>
        <taxon>Aspergillus</taxon>
        <taxon>Aspergillus subgen. Nidulantes</taxon>
    </lineage>
</organism>
<dbReference type="InterPro" id="IPR011990">
    <property type="entry name" value="TPR-like_helical_dom_sf"/>
</dbReference>
<keyword evidence="2" id="KW-1185">Reference proteome</keyword>
<sequence length="253" mass="29358">MNVSVVIEDVYTFWFSHITLDEHLTLPTLSDNKRWFMRDAAFDQECRHVPSFTKFGPILTHLKQENVTKSSILHTFNPQTARAWLSLTILLDQLPRNCYRDAESAVVFTFFDPLAQAIAEHAINAGIPSEDPDIRYRLALRFWFYLPLIHSEDLTLQDRACALYDGMTDAINTVLDSPDNKSSLLPEQERKYCETLRSHRNAVEELCTLHKRVQKDHRDPIVRFGRFPHRNLVLGRISTPEEEKFLKEGKGFA</sequence>
<dbReference type="Gene3D" id="1.20.58.320">
    <property type="entry name" value="TPR-like"/>
    <property type="match status" value="1"/>
</dbReference>
<name>A0ABR4KYI2_9EURO</name>
<proteinExistence type="predicted"/>
<dbReference type="Pfam" id="PF06041">
    <property type="entry name" value="DUF924"/>
    <property type="match status" value="1"/>
</dbReference>
<comment type="caution">
    <text evidence="1">The sequence shown here is derived from an EMBL/GenBank/DDBJ whole genome shotgun (WGS) entry which is preliminary data.</text>
</comment>
<dbReference type="EMBL" id="JBFXLU010000004">
    <property type="protein sequence ID" value="KAL2857313.1"/>
    <property type="molecule type" value="Genomic_DNA"/>
</dbReference>
<gene>
    <name evidence="1" type="ORF">BJY01DRAFT_242385</name>
</gene>
<accession>A0ABR4KYI2</accession>
<evidence type="ECO:0000313" key="2">
    <source>
        <dbReference type="Proteomes" id="UP001610446"/>
    </source>
</evidence>
<reference evidence="1 2" key="1">
    <citation type="submission" date="2024-07" db="EMBL/GenBank/DDBJ databases">
        <title>Section-level genome sequencing and comparative genomics of Aspergillus sections Usti and Cavernicolus.</title>
        <authorList>
            <consortium name="Lawrence Berkeley National Laboratory"/>
            <person name="Nybo J.L."/>
            <person name="Vesth T.C."/>
            <person name="Theobald S."/>
            <person name="Frisvad J.C."/>
            <person name="Larsen T.O."/>
            <person name="Kjaerboelling I."/>
            <person name="Rothschild-Mancinelli K."/>
            <person name="Lyhne E.K."/>
            <person name="Kogle M.E."/>
            <person name="Barry K."/>
            <person name="Clum A."/>
            <person name="Na H."/>
            <person name="Ledsgaard L."/>
            <person name="Lin J."/>
            <person name="Lipzen A."/>
            <person name="Kuo A."/>
            <person name="Riley R."/>
            <person name="Mondo S."/>
            <person name="Labutti K."/>
            <person name="Haridas S."/>
            <person name="Pangalinan J."/>
            <person name="Salamov A.A."/>
            <person name="Simmons B.A."/>
            <person name="Magnuson J.K."/>
            <person name="Chen J."/>
            <person name="Drula E."/>
            <person name="Henrissat B."/>
            <person name="Wiebenga A."/>
            <person name="Lubbers R.J."/>
            <person name="Gomes A.C."/>
            <person name="Makela M.R."/>
            <person name="Stajich J."/>
            <person name="Grigoriev I.V."/>
            <person name="Mortensen U.H."/>
            <person name="De Vries R.P."/>
            <person name="Baker S.E."/>
            <person name="Andersen M.R."/>
        </authorList>
    </citation>
    <scope>NUCLEOTIDE SEQUENCE [LARGE SCALE GENOMIC DNA]</scope>
    <source>
        <strain evidence="1 2">CBS 123904</strain>
    </source>
</reference>
<dbReference type="Proteomes" id="UP001610446">
    <property type="component" value="Unassembled WGS sequence"/>
</dbReference>
<evidence type="ECO:0000313" key="1">
    <source>
        <dbReference type="EMBL" id="KAL2857313.1"/>
    </source>
</evidence>